<dbReference type="Pfam" id="PF04500">
    <property type="entry name" value="FLYWCH"/>
    <property type="match status" value="1"/>
</dbReference>
<dbReference type="OrthoDB" id="5900981at2759"/>
<dbReference type="InterPro" id="IPR007588">
    <property type="entry name" value="Znf_FLYWCH"/>
</dbReference>
<evidence type="ECO:0000259" key="4">
    <source>
        <dbReference type="Pfam" id="PF04500"/>
    </source>
</evidence>
<dbReference type="Gene3D" id="2.20.25.240">
    <property type="match status" value="1"/>
</dbReference>
<comment type="caution">
    <text evidence="5">The sequence shown here is derived from an EMBL/GenBank/DDBJ whole genome shotgun (WGS) entry which is preliminary data.</text>
</comment>
<organism evidence="5 6">
    <name type="scientific">Meloidogyne graminicola</name>
    <dbReference type="NCBI Taxonomy" id="189291"/>
    <lineage>
        <taxon>Eukaryota</taxon>
        <taxon>Metazoa</taxon>
        <taxon>Ecdysozoa</taxon>
        <taxon>Nematoda</taxon>
        <taxon>Chromadorea</taxon>
        <taxon>Rhabditida</taxon>
        <taxon>Tylenchina</taxon>
        <taxon>Tylenchomorpha</taxon>
        <taxon>Tylenchoidea</taxon>
        <taxon>Meloidogynidae</taxon>
        <taxon>Meloidogyninae</taxon>
        <taxon>Meloidogyne</taxon>
    </lineage>
</organism>
<evidence type="ECO:0000256" key="1">
    <source>
        <dbReference type="ARBA" id="ARBA00022723"/>
    </source>
</evidence>
<protein>
    <recommendedName>
        <fullName evidence="4">FLYWCH-type domain-containing protein</fullName>
    </recommendedName>
</protein>
<dbReference type="Proteomes" id="UP000605970">
    <property type="component" value="Unassembled WGS sequence"/>
</dbReference>
<keyword evidence="3" id="KW-0862">Zinc</keyword>
<evidence type="ECO:0000313" key="5">
    <source>
        <dbReference type="EMBL" id="KAF7637615.1"/>
    </source>
</evidence>
<evidence type="ECO:0000313" key="6">
    <source>
        <dbReference type="Proteomes" id="UP000605970"/>
    </source>
</evidence>
<feature type="domain" description="FLYWCH-type" evidence="4">
    <location>
        <begin position="72"/>
        <end position="117"/>
    </location>
</feature>
<reference evidence="5" key="1">
    <citation type="journal article" date="2020" name="Ecol. Evol.">
        <title>Genome structure and content of the rice root-knot nematode (Meloidogyne graminicola).</title>
        <authorList>
            <person name="Phan N.T."/>
            <person name="Danchin E.G.J."/>
            <person name="Klopp C."/>
            <person name="Perfus-Barbeoch L."/>
            <person name="Kozlowski D.K."/>
            <person name="Koutsovoulos G.D."/>
            <person name="Lopez-Roques C."/>
            <person name="Bouchez O."/>
            <person name="Zahm M."/>
            <person name="Besnard G."/>
            <person name="Bellafiore S."/>
        </authorList>
    </citation>
    <scope>NUCLEOTIDE SEQUENCE</scope>
    <source>
        <strain evidence="5">VN-18</strain>
    </source>
</reference>
<sequence length="228" mass="27032">MNNLQPLNANDIGNYFLYQPQTINYQHFYTHERPINEPIEISLSDQFKNGEFNAYNPNNGDQLFFFKTNYYKCFTYTRDKIRVNSNNYKCANYHNKKCTGRLILKKNPVEIIETGKHTCQFSEIRSHEIKKNICVKPGVDNKKISYCIFIEYNIKGYSKKITNFVGTQEVGIECKEQKFRVNKNIENIIFIVVWSENDILPNEKDNILQSRFNFIVLFNITFANKRQE</sequence>
<keyword evidence="6" id="KW-1185">Reference proteome</keyword>
<keyword evidence="1" id="KW-0479">Metal-binding</keyword>
<evidence type="ECO:0000256" key="2">
    <source>
        <dbReference type="ARBA" id="ARBA00022771"/>
    </source>
</evidence>
<gene>
    <name evidence="5" type="ORF">Mgra_00002872</name>
</gene>
<dbReference type="AlphaFoldDB" id="A0A8S9ZX31"/>
<evidence type="ECO:0000256" key="3">
    <source>
        <dbReference type="ARBA" id="ARBA00022833"/>
    </source>
</evidence>
<name>A0A8S9ZX31_9BILA</name>
<accession>A0A8S9ZX31</accession>
<proteinExistence type="predicted"/>
<dbReference type="EMBL" id="JABEBT010000018">
    <property type="protein sequence ID" value="KAF7637615.1"/>
    <property type="molecule type" value="Genomic_DNA"/>
</dbReference>
<dbReference type="GO" id="GO:0008270">
    <property type="term" value="F:zinc ion binding"/>
    <property type="evidence" value="ECO:0007669"/>
    <property type="project" value="UniProtKB-KW"/>
</dbReference>
<keyword evidence="2" id="KW-0863">Zinc-finger</keyword>